<evidence type="ECO:0000256" key="8">
    <source>
        <dbReference type="PROSITE-ProRule" id="PRU10141"/>
    </source>
</evidence>
<feature type="binding site" evidence="8">
    <location>
        <position position="148"/>
    </location>
    <ligand>
        <name>ATP</name>
        <dbReference type="ChEBI" id="CHEBI:30616"/>
    </ligand>
</feature>
<dbReference type="Gene3D" id="3.30.505.10">
    <property type="entry name" value="SH2 domain"/>
    <property type="match status" value="1"/>
</dbReference>
<proteinExistence type="inferred from homology"/>
<evidence type="ECO:0000256" key="4">
    <source>
        <dbReference type="ARBA" id="ARBA00022840"/>
    </source>
</evidence>
<evidence type="ECO:0000256" key="5">
    <source>
        <dbReference type="ARBA" id="ARBA00023137"/>
    </source>
</evidence>
<dbReference type="PROSITE" id="PS00107">
    <property type="entry name" value="PROTEIN_KINASE_ATP"/>
    <property type="match status" value="1"/>
</dbReference>
<feature type="compositionally biased region" description="Basic and acidic residues" evidence="10">
    <location>
        <begin position="518"/>
        <end position="530"/>
    </location>
</feature>
<protein>
    <recommendedName>
        <fullName evidence="9">Tyrosine-protein kinase</fullName>
        <ecNumber evidence="9">2.7.10.2</ecNumber>
    </recommendedName>
</protein>
<dbReference type="PRINTS" id="PR00109">
    <property type="entry name" value="TYRKINASE"/>
</dbReference>
<dbReference type="SUPFAM" id="SSF56112">
    <property type="entry name" value="Protein kinase-like (PK-like)"/>
    <property type="match status" value="1"/>
</dbReference>
<dbReference type="Pfam" id="PF00017">
    <property type="entry name" value="SH2"/>
    <property type="match status" value="1"/>
</dbReference>
<comment type="caution">
    <text evidence="13">The sequence shown here is derived from an EMBL/GenBank/DDBJ whole genome shotgun (WGS) entry which is preliminary data.</text>
</comment>
<feature type="compositionally biased region" description="Basic and acidic residues" evidence="10">
    <location>
        <begin position="457"/>
        <end position="472"/>
    </location>
</feature>
<comment type="catalytic activity">
    <reaction evidence="6 9">
        <text>L-tyrosyl-[protein] + ATP = O-phospho-L-tyrosyl-[protein] + ADP + H(+)</text>
        <dbReference type="Rhea" id="RHEA:10596"/>
        <dbReference type="Rhea" id="RHEA-COMP:10136"/>
        <dbReference type="Rhea" id="RHEA-COMP:20101"/>
        <dbReference type="ChEBI" id="CHEBI:15378"/>
        <dbReference type="ChEBI" id="CHEBI:30616"/>
        <dbReference type="ChEBI" id="CHEBI:46858"/>
        <dbReference type="ChEBI" id="CHEBI:61978"/>
        <dbReference type="ChEBI" id="CHEBI:456216"/>
        <dbReference type="EC" id="2.7.10.2"/>
    </reaction>
</comment>
<keyword evidence="14" id="KW-1185">Reference proteome</keyword>
<dbReference type="STRING" id="34508.A0A4U5MM27"/>
<gene>
    <name evidence="13" type="ORF">L596_022548</name>
</gene>
<keyword evidence="4 8" id="KW-0067">ATP-binding</keyword>
<dbReference type="Gene3D" id="3.30.200.20">
    <property type="entry name" value="Phosphorylase Kinase, domain 1"/>
    <property type="match status" value="1"/>
</dbReference>
<dbReference type="PANTHER" id="PTHR24418">
    <property type="entry name" value="TYROSINE-PROTEIN KINASE"/>
    <property type="match status" value="1"/>
</dbReference>
<dbReference type="FunFam" id="3.30.200.20:FF:000518">
    <property type="entry name" value="Tyrosine-protein kinase"/>
    <property type="match status" value="1"/>
</dbReference>
<feature type="region of interest" description="Disordered" evidence="10">
    <location>
        <begin position="373"/>
        <end position="531"/>
    </location>
</feature>
<organism evidence="13 14">
    <name type="scientific">Steinernema carpocapsae</name>
    <name type="common">Entomopathogenic nematode</name>
    <dbReference type="NCBI Taxonomy" id="34508"/>
    <lineage>
        <taxon>Eukaryota</taxon>
        <taxon>Metazoa</taxon>
        <taxon>Ecdysozoa</taxon>
        <taxon>Nematoda</taxon>
        <taxon>Chromadorea</taxon>
        <taxon>Rhabditida</taxon>
        <taxon>Tylenchina</taxon>
        <taxon>Panagrolaimomorpha</taxon>
        <taxon>Strongyloidoidea</taxon>
        <taxon>Steinernematidae</taxon>
        <taxon>Steinernema</taxon>
    </lineage>
</organism>
<dbReference type="SUPFAM" id="SSF55550">
    <property type="entry name" value="SH2 domain"/>
    <property type="match status" value="1"/>
</dbReference>
<dbReference type="GO" id="GO:0005524">
    <property type="term" value="F:ATP binding"/>
    <property type="evidence" value="ECO:0007669"/>
    <property type="project" value="UniProtKB-UniRule"/>
</dbReference>
<dbReference type="InterPro" id="IPR000980">
    <property type="entry name" value="SH2"/>
</dbReference>
<evidence type="ECO:0000256" key="1">
    <source>
        <dbReference type="ARBA" id="ARBA00022679"/>
    </source>
</evidence>
<dbReference type="InterPro" id="IPR020635">
    <property type="entry name" value="Tyr_kinase_cat_dom"/>
</dbReference>
<evidence type="ECO:0000259" key="12">
    <source>
        <dbReference type="PROSITE" id="PS50011"/>
    </source>
</evidence>
<dbReference type="InterPro" id="IPR017441">
    <property type="entry name" value="Protein_kinase_ATP_BS"/>
</dbReference>
<dbReference type="OrthoDB" id="535945at2759"/>
<reference evidence="13 14" key="1">
    <citation type="journal article" date="2015" name="Genome Biol.">
        <title>Comparative genomics of Steinernema reveals deeply conserved gene regulatory networks.</title>
        <authorList>
            <person name="Dillman A.R."/>
            <person name="Macchietto M."/>
            <person name="Porter C.F."/>
            <person name="Rogers A."/>
            <person name="Williams B."/>
            <person name="Antoshechkin I."/>
            <person name="Lee M.M."/>
            <person name="Goodwin Z."/>
            <person name="Lu X."/>
            <person name="Lewis E.E."/>
            <person name="Goodrich-Blair H."/>
            <person name="Stock S.P."/>
            <person name="Adams B.J."/>
            <person name="Sternberg P.W."/>
            <person name="Mortazavi A."/>
        </authorList>
    </citation>
    <scope>NUCLEOTIDE SEQUENCE [LARGE SCALE GENOMIC DNA]</scope>
    <source>
        <strain evidence="13 14">ALL</strain>
    </source>
</reference>
<evidence type="ECO:0000256" key="2">
    <source>
        <dbReference type="ARBA" id="ARBA00022741"/>
    </source>
</evidence>
<keyword evidence="3 9" id="KW-0418">Kinase</keyword>
<evidence type="ECO:0000256" key="7">
    <source>
        <dbReference type="PROSITE-ProRule" id="PRU00191"/>
    </source>
</evidence>
<keyword evidence="2 8" id="KW-0547">Nucleotide-binding</keyword>
<dbReference type="Gene3D" id="1.10.510.10">
    <property type="entry name" value="Transferase(Phosphotransferase) domain 1"/>
    <property type="match status" value="1"/>
</dbReference>
<dbReference type="SMART" id="SM00219">
    <property type="entry name" value="TyrKc"/>
    <property type="match status" value="1"/>
</dbReference>
<dbReference type="InterPro" id="IPR036860">
    <property type="entry name" value="SH2_dom_sf"/>
</dbReference>
<dbReference type="CDD" id="cd00192">
    <property type="entry name" value="PTKc"/>
    <property type="match status" value="1"/>
</dbReference>
<evidence type="ECO:0000256" key="9">
    <source>
        <dbReference type="RuleBase" id="RU362096"/>
    </source>
</evidence>
<reference evidence="13 14" key="2">
    <citation type="journal article" date="2019" name="G3 (Bethesda)">
        <title>Hybrid Assembly of the Genome of the Entomopathogenic Nematode Steinernema carpocapsae Identifies the X-Chromosome.</title>
        <authorList>
            <person name="Serra L."/>
            <person name="Macchietto M."/>
            <person name="Macias-Munoz A."/>
            <person name="McGill C.J."/>
            <person name="Rodriguez I.M."/>
            <person name="Rodriguez B."/>
            <person name="Murad R."/>
            <person name="Mortazavi A."/>
        </authorList>
    </citation>
    <scope>NUCLEOTIDE SEQUENCE [LARGE SCALE GENOMIC DNA]</scope>
    <source>
        <strain evidence="13 14">ALL</strain>
    </source>
</reference>
<dbReference type="InterPro" id="IPR011009">
    <property type="entry name" value="Kinase-like_dom_sf"/>
</dbReference>
<evidence type="ECO:0000256" key="6">
    <source>
        <dbReference type="ARBA" id="ARBA00051245"/>
    </source>
</evidence>
<keyword evidence="5 9" id="KW-0829">Tyrosine-protein kinase</keyword>
<evidence type="ECO:0000313" key="13">
    <source>
        <dbReference type="EMBL" id="TKR70528.1"/>
    </source>
</evidence>
<accession>A0A4U5MM27</accession>
<evidence type="ECO:0000256" key="10">
    <source>
        <dbReference type="SAM" id="MobiDB-lite"/>
    </source>
</evidence>
<keyword evidence="7" id="KW-0727">SH2 domain</keyword>
<evidence type="ECO:0000313" key="14">
    <source>
        <dbReference type="Proteomes" id="UP000298663"/>
    </source>
</evidence>
<dbReference type="InterPro" id="IPR000719">
    <property type="entry name" value="Prot_kinase_dom"/>
</dbReference>
<dbReference type="Proteomes" id="UP000298663">
    <property type="component" value="Unassembled WGS sequence"/>
</dbReference>
<feature type="domain" description="Protein kinase" evidence="12">
    <location>
        <begin position="116"/>
        <end position="371"/>
    </location>
</feature>
<dbReference type="PROSITE" id="PS50001">
    <property type="entry name" value="SH2"/>
    <property type="match status" value="1"/>
</dbReference>
<sequence length="554" mass="62044">MEKYYHGLLPREDVLNFLHEDGDFIVRKSQVAPGQPEQYIISVMGDQEKKEEGIKHLTIAEEDGKFIAPIDGEQKTFKNVVELVKYLFDGNLPVSGTVVLKKPIPKAAWELSRDKVKVGKKLGEGAFGDVCKGELTVGKKKTIEVAIKQAKIVANTNDKDKLKEVMREARTMRNFDHPNVVKMYGVVLEDQPLLIVMEFINGTSLDKYLKDNDTIPSEKAFLCLDCARGIAYLHTQSCMHRDIAARNCLYDKKSKVVKISDFGLSHFGSQYVMKQARRLPIKWMAPETLETGEYVLKSDVFSFAILVVEIYTNGEEPYKGMGNNEVMQMINAEQRMELPPELDKDIVEVITNCWTQKHIDRWDMETAQATLEKICGVKPQPQKSKKPKKGDKSQESVDLSVEEGGKAKTPKRKKGATTSTTSYDEDEKDAKPSTKTKKGGKKGESKISMMKGVTGKMSREKAPKKLSKEVGKSKNIGNSKESKDDYSKESRDLKGKSAIVVKASKTKRGISAQKKSVNLKEKGGTQKNDDMFMTIADMKKKCGNDDGGETEDQE</sequence>
<feature type="domain" description="SH2" evidence="11">
    <location>
        <begin position="4"/>
        <end position="104"/>
    </location>
</feature>
<dbReference type="CDD" id="cd10361">
    <property type="entry name" value="SH2_Fps_family"/>
    <property type="match status" value="1"/>
</dbReference>
<dbReference type="AlphaFoldDB" id="A0A4U5MM27"/>
<dbReference type="PROSITE" id="PS50011">
    <property type="entry name" value="PROTEIN_KINASE_DOM"/>
    <property type="match status" value="1"/>
</dbReference>
<name>A0A4U5MM27_STECR</name>
<dbReference type="PROSITE" id="PS00109">
    <property type="entry name" value="PROTEIN_KINASE_TYR"/>
    <property type="match status" value="1"/>
</dbReference>
<comment type="similarity">
    <text evidence="9">Belongs to the protein kinase superfamily. Tyr protein kinase family.</text>
</comment>
<dbReference type="EMBL" id="AZBU02000007">
    <property type="protein sequence ID" value="TKR70528.1"/>
    <property type="molecule type" value="Genomic_DNA"/>
</dbReference>
<feature type="compositionally biased region" description="Basic and acidic residues" evidence="10">
    <location>
        <begin position="480"/>
        <end position="495"/>
    </location>
</feature>
<dbReference type="EC" id="2.7.10.2" evidence="9"/>
<dbReference type="InterPro" id="IPR008266">
    <property type="entry name" value="Tyr_kinase_AS"/>
</dbReference>
<dbReference type="SMART" id="SM00252">
    <property type="entry name" value="SH2"/>
    <property type="match status" value="1"/>
</dbReference>
<evidence type="ECO:0000259" key="11">
    <source>
        <dbReference type="PROSITE" id="PS50001"/>
    </source>
</evidence>
<dbReference type="InterPro" id="IPR001245">
    <property type="entry name" value="Ser-Thr/Tyr_kinase_cat_dom"/>
</dbReference>
<dbReference type="InterPro" id="IPR035849">
    <property type="entry name" value="Fes/Fps/Fer_SH2"/>
</dbReference>
<dbReference type="InterPro" id="IPR050198">
    <property type="entry name" value="Non-receptor_tyrosine_kinases"/>
</dbReference>
<dbReference type="Pfam" id="PF07714">
    <property type="entry name" value="PK_Tyr_Ser-Thr"/>
    <property type="match status" value="1"/>
</dbReference>
<keyword evidence="1 9" id="KW-0808">Transferase</keyword>
<dbReference type="GO" id="GO:0004715">
    <property type="term" value="F:non-membrane spanning protein tyrosine kinase activity"/>
    <property type="evidence" value="ECO:0007669"/>
    <property type="project" value="UniProtKB-EC"/>
</dbReference>
<evidence type="ECO:0000256" key="3">
    <source>
        <dbReference type="ARBA" id="ARBA00022777"/>
    </source>
</evidence>